<proteinExistence type="predicted"/>
<evidence type="ECO:0000256" key="5">
    <source>
        <dbReference type="SAM" id="MobiDB-lite"/>
    </source>
</evidence>
<feature type="region of interest" description="Disordered" evidence="5">
    <location>
        <begin position="1"/>
        <end position="34"/>
    </location>
</feature>
<feature type="compositionally biased region" description="Low complexity" evidence="5">
    <location>
        <begin position="17"/>
        <end position="34"/>
    </location>
</feature>
<feature type="domain" description="G" evidence="6">
    <location>
        <begin position="572"/>
        <end position="625"/>
    </location>
</feature>
<dbReference type="InterPro" id="IPR006073">
    <property type="entry name" value="GTP-bd"/>
</dbReference>
<feature type="region of interest" description="Disordered" evidence="5">
    <location>
        <begin position="752"/>
        <end position="785"/>
    </location>
</feature>
<sequence>MPQARRKTPFSGKAKKQQLQSKKQNKTLLMSTSSGTTSYDVVSVNYQPTRARGGRDTNRYALKFYRETEEELKIKKEEALKELIPVPEKDLEVNPVDYFPADVSFPKRPPWDFNMSPAQLDAQEQRYFKNYIDGLQASDHWRQMSYFELNLETWRQLWRVLEMCDILLLIVDVRYAGMMFPPSLYTYIQEQKKDMILVLNKIDLVPSSVVCAWKQYLTTAYPALRVLYFTSCPAYNLRGATSDKAGLQVRRRKGKQRMCAEGATKILEACKEIVKGEVDLSSWEKKIKEETDVEFDYDEGAQIGETILEKADTSYYTHERYKSGVLSIGCVGQPNVGKSSLLNALMGRCVVSVSKTPGHTKHFQTIYLTPQVLWSVLGVVVGIRVGAPSYYAHERYKSGVLSIGCVGQPNVGKSSLLNALMGRCVVSVSKTPGHTKHFQTIYLTPQALWSVLGVVVGIRVGAPSYYAHERYKSGVLSIGCVGQPNVGKSSLLNALMGRCVVSVSKTPGHTKHFQTIYLTPQALWSLLDTMVGIRRFGRNQALWSKLGVVVSIRIGAPSYYSHERYKSGVLSIGCVGQPNVGKSSLLNALMGRCVVSVSKTPGHTKHFQTIYLTPQVRLCDCPGLVFPSTVPRPIQILMGSYPIAQLREPYTTIRYLAERLDMPKLLRIEHPEGDDTWSPRDICDGWAKKKGYLTAKAARLDTYRAANSLLRMALDGRICLWLRPPGFAENREKYETCEEMKYVRWVQALTTDQEEQKSDVLSSESDDDRHSDDSDADDDSTDDDQTAAIANKFAALAGDD</sequence>
<dbReference type="GO" id="GO:0003924">
    <property type="term" value="F:GTPase activity"/>
    <property type="evidence" value="ECO:0007669"/>
    <property type="project" value="InterPro"/>
</dbReference>
<dbReference type="PANTHER" id="PTHR45709:SF3">
    <property type="entry name" value="GUANINE NUCLEOTIDE-BINDING PROTEIN-LIKE 1"/>
    <property type="match status" value="1"/>
</dbReference>
<dbReference type="Pfam" id="PF01926">
    <property type="entry name" value="MMR_HSR1"/>
    <property type="match status" value="4"/>
</dbReference>
<dbReference type="EMBL" id="ODYU01002359">
    <property type="protein sequence ID" value="SOQ39753.1"/>
    <property type="molecule type" value="Genomic_DNA"/>
</dbReference>
<keyword evidence="2" id="KW-0342">GTP-binding</keyword>
<feature type="domain" description="G" evidence="6">
    <location>
        <begin position="403"/>
        <end position="444"/>
    </location>
</feature>
<evidence type="ECO:0000256" key="2">
    <source>
        <dbReference type="ARBA" id="ARBA00023134"/>
    </source>
</evidence>
<feature type="compositionally biased region" description="Basic residues" evidence="5">
    <location>
        <begin position="1"/>
        <end position="16"/>
    </location>
</feature>
<evidence type="ECO:0000313" key="7">
    <source>
        <dbReference type="EMBL" id="SOQ39753.1"/>
    </source>
</evidence>
<comment type="function">
    <text evidence="3">Possible regulatory or functional link with the histocompatibility cluster.</text>
</comment>
<feature type="compositionally biased region" description="Acidic residues" evidence="5">
    <location>
        <begin position="774"/>
        <end position="785"/>
    </location>
</feature>
<feature type="domain" description="G" evidence="6">
    <location>
        <begin position="328"/>
        <end position="369"/>
    </location>
</feature>
<evidence type="ECO:0000256" key="3">
    <source>
        <dbReference type="ARBA" id="ARBA00037770"/>
    </source>
</evidence>
<reference evidence="7" key="1">
    <citation type="submission" date="2016-07" db="EMBL/GenBank/DDBJ databases">
        <authorList>
            <person name="Bretaudeau A."/>
        </authorList>
    </citation>
    <scope>NUCLEOTIDE SEQUENCE</scope>
    <source>
        <strain evidence="7">Rice</strain>
        <tissue evidence="7">Whole body</tissue>
    </source>
</reference>
<gene>
    <name evidence="7" type="ORF">SFRICE_004050</name>
</gene>
<dbReference type="PANTHER" id="PTHR45709">
    <property type="entry name" value="LARGE SUBUNIT GTPASE 1 HOMOLOG-RELATED"/>
    <property type="match status" value="1"/>
</dbReference>
<evidence type="ECO:0000256" key="1">
    <source>
        <dbReference type="ARBA" id="ARBA00022741"/>
    </source>
</evidence>
<evidence type="ECO:0000256" key="4">
    <source>
        <dbReference type="ARBA" id="ARBA00039902"/>
    </source>
</evidence>
<keyword evidence="1" id="KW-0547">Nucleotide-binding</keyword>
<dbReference type="PRINTS" id="PR00326">
    <property type="entry name" value="GTP1OBG"/>
</dbReference>
<dbReference type="GO" id="GO:0005525">
    <property type="term" value="F:GTP binding"/>
    <property type="evidence" value="ECO:0007669"/>
    <property type="project" value="UniProtKB-KW"/>
</dbReference>
<dbReference type="SUPFAM" id="SSF52540">
    <property type="entry name" value="P-loop containing nucleoside triphosphate hydrolases"/>
    <property type="match status" value="4"/>
</dbReference>
<protein>
    <recommendedName>
        <fullName evidence="4">Guanine nucleotide-binding protein-like 1</fullName>
    </recommendedName>
</protein>
<dbReference type="AlphaFoldDB" id="A0A2H1VFX0"/>
<organism evidence="7">
    <name type="scientific">Spodoptera frugiperda</name>
    <name type="common">Fall armyworm</name>
    <dbReference type="NCBI Taxonomy" id="7108"/>
    <lineage>
        <taxon>Eukaryota</taxon>
        <taxon>Metazoa</taxon>
        <taxon>Ecdysozoa</taxon>
        <taxon>Arthropoda</taxon>
        <taxon>Hexapoda</taxon>
        <taxon>Insecta</taxon>
        <taxon>Pterygota</taxon>
        <taxon>Neoptera</taxon>
        <taxon>Endopterygota</taxon>
        <taxon>Lepidoptera</taxon>
        <taxon>Glossata</taxon>
        <taxon>Ditrysia</taxon>
        <taxon>Noctuoidea</taxon>
        <taxon>Noctuidae</taxon>
        <taxon>Amphipyrinae</taxon>
        <taxon>Spodoptera</taxon>
    </lineage>
</organism>
<evidence type="ECO:0000259" key="6">
    <source>
        <dbReference type="Pfam" id="PF01926"/>
    </source>
</evidence>
<dbReference type="Gene3D" id="3.40.50.300">
    <property type="entry name" value="P-loop containing nucleotide triphosphate hydrolases"/>
    <property type="match status" value="4"/>
</dbReference>
<name>A0A2H1VFX0_SPOFR</name>
<feature type="domain" description="G" evidence="6">
    <location>
        <begin position="478"/>
        <end position="529"/>
    </location>
</feature>
<dbReference type="InterPro" id="IPR027417">
    <property type="entry name" value="P-loop_NTPase"/>
</dbReference>
<dbReference type="InterPro" id="IPR043358">
    <property type="entry name" value="GNL1-like"/>
</dbReference>
<accession>A0A2H1VFX0</accession>